<dbReference type="FunFam" id="1.10.510.10:FF:000571">
    <property type="entry name" value="Maternal embryonic leucine zipper kinase"/>
    <property type="match status" value="1"/>
</dbReference>
<dbReference type="InterPro" id="IPR045270">
    <property type="entry name" value="STKc_AGC"/>
</dbReference>
<dbReference type="Gene3D" id="3.30.200.20">
    <property type="entry name" value="Phosphorylase Kinase, domain 1"/>
    <property type="match status" value="1"/>
</dbReference>
<dbReference type="Gene3D" id="1.10.510.10">
    <property type="entry name" value="Transferase(Phosphotransferase) domain 1"/>
    <property type="match status" value="1"/>
</dbReference>
<dbReference type="GO" id="GO:0004674">
    <property type="term" value="F:protein serine/threonine kinase activity"/>
    <property type="evidence" value="ECO:0007669"/>
    <property type="project" value="UniProtKB-KW"/>
</dbReference>
<evidence type="ECO:0000259" key="8">
    <source>
        <dbReference type="PROSITE" id="PS50011"/>
    </source>
</evidence>
<feature type="compositionally biased region" description="Polar residues" evidence="7">
    <location>
        <begin position="58"/>
        <end position="74"/>
    </location>
</feature>
<dbReference type="PROSITE" id="PS50011">
    <property type="entry name" value="PROTEIN_KINASE_DOM"/>
    <property type="match status" value="1"/>
</dbReference>
<sequence length="497" mass="56378">MEFYRRTMSRETTESSWAAAIAEIGGLEDDYDSGLSDDDDGVHENESDLKSTTRGRKQSLNSMPSLSNKKSIYSTPSTARSNMVVITERSSGRETIELFTSMEEDYDASFHPPASVASRNQLENESDAFSVQSPRILRYEQVPKKEEMFEDSKLKKICVLGLGSFGRVLLCKDQKNHYYAVKRIPATKLTVTKHVERTRIEREALVQLQGHAHIVNLFFAYRTHSHLILGFEYCPGGELFHHLRKRRKLGAATVIFYAAELGLAFGHCHEHGVVYRDCKPENILLNENGHVKLADFGLAKLGVKHPFHGAHSICGTLEYIAPDILANREHGYGYAVDYWGLGILSYELLTGFPPFRNKDKAKLFKAIKSQPLPINNKKIPQPCAQFLHDLLERNPHHRIHSLATLRSHSVFSFYGFSLDTISTSTQPPIRPCDPHSFCCFLNTPTGIEKAHWINFDLQFTTLSVHDRSDELKRPREFLPSDSIAAKDWNFLRSSPQP</sequence>
<gene>
    <name evidence="9" type="ORF">ALAG00032_LOCUS7513</name>
</gene>
<evidence type="ECO:0000256" key="7">
    <source>
        <dbReference type="SAM" id="MobiDB-lite"/>
    </source>
</evidence>
<reference evidence="9" key="1">
    <citation type="submission" date="2021-01" db="EMBL/GenBank/DDBJ databases">
        <authorList>
            <person name="Corre E."/>
            <person name="Pelletier E."/>
            <person name="Niang G."/>
            <person name="Scheremetjew M."/>
            <person name="Finn R."/>
            <person name="Kale V."/>
            <person name="Holt S."/>
            <person name="Cochrane G."/>
            <person name="Meng A."/>
            <person name="Brown T."/>
            <person name="Cohen L."/>
        </authorList>
    </citation>
    <scope>NUCLEOTIDE SEQUENCE</scope>
    <source>
        <strain evidence="9">CCMP1510</strain>
    </source>
</reference>
<proteinExistence type="predicted"/>
<evidence type="ECO:0000256" key="3">
    <source>
        <dbReference type="ARBA" id="ARBA00022741"/>
    </source>
</evidence>
<dbReference type="PROSITE" id="PS00107">
    <property type="entry name" value="PROTEIN_KINASE_ATP"/>
    <property type="match status" value="1"/>
</dbReference>
<dbReference type="Pfam" id="PF00069">
    <property type="entry name" value="Pkinase"/>
    <property type="match status" value="1"/>
</dbReference>
<organism evidence="9">
    <name type="scientific">Aureoumbra lagunensis</name>
    <dbReference type="NCBI Taxonomy" id="44058"/>
    <lineage>
        <taxon>Eukaryota</taxon>
        <taxon>Sar</taxon>
        <taxon>Stramenopiles</taxon>
        <taxon>Ochrophyta</taxon>
        <taxon>Pelagophyceae</taxon>
        <taxon>Pelagomonadales</taxon>
        <taxon>Aureoumbra</taxon>
    </lineage>
</organism>
<dbReference type="InterPro" id="IPR011009">
    <property type="entry name" value="Kinase-like_dom_sf"/>
</dbReference>
<evidence type="ECO:0000256" key="1">
    <source>
        <dbReference type="ARBA" id="ARBA00022527"/>
    </source>
</evidence>
<dbReference type="CDD" id="cd05123">
    <property type="entry name" value="STKc_AGC"/>
    <property type="match status" value="1"/>
</dbReference>
<accession>A0A7S3JYA3</accession>
<evidence type="ECO:0000256" key="6">
    <source>
        <dbReference type="PROSITE-ProRule" id="PRU10141"/>
    </source>
</evidence>
<dbReference type="InterPro" id="IPR000719">
    <property type="entry name" value="Prot_kinase_dom"/>
</dbReference>
<dbReference type="AlphaFoldDB" id="A0A7S3JYA3"/>
<keyword evidence="1" id="KW-0723">Serine/threonine-protein kinase</keyword>
<feature type="binding site" evidence="6">
    <location>
        <position position="182"/>
    </location>
    <ligand>
        <name>ATP</name>
        <dbReference type="ChEBI" id="CHEBI:30616"/>
    </ligand>
</feature>
<dbReference type="InterPro" id="IPR017441">
    <property type="entry name" value="Protein_kinase_ATP_BS"/>
</dbReference>
<feature type="compositionally biased region" description="Acidic residues" evidence="7">
    <location>
        <begin position="28"/>
        <end position="41"/>
    </location>
</feature>
<keyword evidence="3 6" id="KW-0547">Nucleotide-binding</keyword>
<dbReference type="SUPFAM" id="SSF56112">
    <property type="entry name" value="Protein kinase-like (PK-like)"/>
    <property type="match status" value="1"/>
</dbReference>
<dbReference type="EMBL" id="HBIJ01010997">
    <property type="protein sequence ID" value="CAE0366765.1"/>
    <property type="molecule type" value="Transcribed_RNA"/>
</dbReference>
<evidence type="ECO:0000256" key="5">
    <source>
        <dbReference type="ARBA" id="ARBA00022840"/>
    </source>
</evidence>
<evidence type="ECO:0000256" key="4">
    <source>
        <dbReference type="ARBA" id="ARBA00022777"/>
    </source>
</evidence>
<feature type="compositionally biased region" description="Basic and acidic residues" evidence="7">
    <location>
        <begin position="42"/>
        <end position="51"/>
    </location>
</feature>
<keyword evidence="5 6" id="KW-0067">ATP-binding</keyword>
<feature type="region of interest" description="Disordered" evidence="7">
    <location>
        <begin position="28"/>
        <end position="74"/>
    </location>
</feature>
<evidence type="ECO:0000256" key="2">
    <source>
        <dbReference type="ARBA" id="ARBA00022679"/>
    </source>
</evidence>
<name>A0A7S3JYA3_9STRA</name>
<evidence type="ECO:0000313" key="9">
    <source>
        <dbReference type="EMBL" id="CAE0366765.1"/>
    </source>
</evidence>
<keyword evidence="2" id="KW-0808">Transferase</keyword>
<dbReference type="GO" id="GO:0005524">
    <property type="term" value="F:ATP binding"/>
    <property type="evidence" value="ECO:0007669"/>
    <property type="project" value="UniProtKB-UniRule"/>
</dbReference>
<feature type="domain" description="Protein kinase" evidence="8">
    <location>
        <begin position="154"/>
        <end position="411"/>
    </location>
</feature>
<dbReference type="PANTHER" id="PTHR24351">
    <property type="entry name" value="RIBOSOMAL PROTEIN S6 KINASE"/>
    <property type="match status" value="1"/>
</dbReference>
<keyword evidence="4" id="KW-0418">Kinase</keyword>
<protein>
    <recommendedName>
        <fullName evidence="8">Protein kinase domain-containing protein</fullName>
    </recommendedName>
</protein>